<dbReference type="Proteomes" id="UP000325672">
    <property type="component" value="Unassembled WGS sequence"/>
</dbReference>
<keyword evidence="3" id="KW-1185">Reference proteome</keyword>
<evidence type="ECO:0000313" key="3">
    <source>
        <dbReference type="Proteomes" id="UP000325672"/>
    </source>
</evidence>
<gene>
    <name evidence="2" type="ORF">BDV38DRAFT_236540</name>
</gene>
<dbReference type="EMBL" id="ML743556">
    <property type="protein sequence ID" value="KAE8141846.1"/>
    <property type="molecule type" value="Genomic_DNA"/>
</dbReference>
<keyword evidence="1" id="KW-0812">Transmembrane</keyword>
<name>A0A5N6T6F9_ASPPS</name>
<keyword evidence="1" id="KW-0472">Membrane</keyword>
<evidence type="ECO:0000313" key="2">
    <source>
        <dbReference type="EMBL" id="KAE8141846.1"/>
    </source>
</evidence>
<organism evidence="2 3">
    <name type="scientific">Aspergillus pseudotamarii</name>
    <dbReference type="NCBI Taxonomy" id="132259"/>
    <lineage>
        <taxon>Eukaryota</taxon>
        <taxon>Fungi</taxon>
        <taxon>Dikarya</taxon>
        <taxon>Ascomycota</taxon>
        <taxon>Pezizomycotina</taxon>
        <taxon>Eurotiomycetes</taxon>
        <taxon>Eurotiomycetidae</taxon>
        <taxon>Eurotiales</taxon>
        <taxon>Aspergillaceae</taxon>
        <taxon>Aspergillus</taxon>
        <taxon>Aspergillus subgen. Circumdati</taxon>
    </lineage>
</organism>
<protein>
    <submittedName>
        <fullName evidence="2">Uncharacterized protein</fullName>
    </submittedName>
</protein>
<proteinExistence type="predicted"/>
<reference evidence="2 3" key="1">
    <citation type="submission" date="2019-04" db="EMBL/GenBank/DDBJ databases">
        <title>Friends and foes A comparative genomics study of 23 Aspergillus species from section Flavi.</title>
        <authorList>
            <consortium name="DOE Joint Genome Institute"/>
            <person name="Kjaerbolling I."/>
            <person name="Vesth T."/>
            <person name="Frisvad J.C."/>
            <person name="Nybo J.L."/>
            <person name="Theobald S."/>
            <person name="Kildgaard S."/>
            <person name="Isbrandt T."/>
            <person name="Kuo A."/>
            <person name="Sato A."/>
            <person name="Lyhne E.K."/>
            <person name="Kogle M.E."/>
            <person name="Wiebenga A."/>
            <person name="Kun R.S."/>
            <person name="Lubbers R.J."/>
            <person name="Makela M.R."/>
            <person name="Barry K."/>
            <person name="Chovatia M."/>
            <person name="Clum A."/>
            <person name="Daum C."/>
            <person name="Haridas S."/>
            <person name="He G."/>
            <person name="LaButti K."/>
            <person name="Lipzen A."/>
            <person name="Mondo S."/>
            <person name="Riley R."/>
            <person name="Salamov A."/>
            <person name="Simmons B.A."/>
            <person name="Magnuson J.K."/>
            <person name="Henrissat B."/>
            <person name="Mortensen U.H."/>
            <person name="Larsen T.O."/>
            <person name="Devries R.P."/>
            <person name="Grigoriev I.V."/>
            <person name="Machida M."/>
            <person name="Baker S.E."/>
            <person name="Andersen M.R."/>
        </authorList>
    </citation>
    <scope>NUCLEOTIDE SEQUENCE [LARGE SCALE GENOMIC DNA]</scope>
    <source>
        <strain evidence="2 3">CBS 117625</strain>
    </source>
</reference>
<dbReference type="RefSeq" id="XP_031917909.1">
    <property type="nucleotide sequence ID" value="XM_032053471.1"/>
</dbReference>
<dbReference type="GeneID" id="43637681"/>
<dbReference type="OrthoDB" id="194139at2759"/>
<keyword evidence="1" id="KW-1133">Transmembrane helix</keyword>
<sequence>MSSTLLRNAVFGYSEDIGDFLVEMTSLSTTGRCYHIGMAMGDVWLGRSFPFTAGLYGHALTVVSAVWVPYRTT</sequence>
<feature type="transmembrane region" description="Helical" evidence="1">
    <location>
        <begin position="48"/>
        <end position="70"/>
    </location>
</feature>
<dbReference type="AlphaFoldDB" id="A0A5N6T6F9"/>
<accession>A0A5N6T6F9</accession>
<evidence type="ECO:0000256" key="1">
    <source>
        <dbReference type="SAM" id="Phobius"/>
    </source>
</evidence>